<name>A0AAD9IH18_PROWI</name>
<organism evidence="2 3">
    <name type="scientific">Prototheca wickerhamii</name>
    <dbReference type="NCBI Taxonomy" id="3111"/>
    <lineage>
        <taxon>Eukaryota</taxon>
        <taxon>Viridiplantae</taxon>
        <taxon>Chlorophyta</taxon>
        <taxon>core chlorophytes</taxon>
        <taxon>Trebouxiophyceae</taxon>
        <taxon>Chlorellales</taxon>
        <taxon>Chlorellaceae</taxon>
        <taxon>Prototheca</taxon>
    </lineage>
</organism>
<dbReference type="InterPro" id="IPR051266">
    <property type="entry name" value="CLCR"/>
</dbReference>
<feature type="domain" description="VWFA" evidence="1">
    <location>
        <begin position="115"/>
        <end position="326"/>
    </location>
</feature>
<dbReference type="PANTHER" id="PTHR10579:SF43">
    <property type="entry name" value="ZINC FINGER (C3HC4-TYPE RING FINGER) FAMILY PROTEIN"/>
    <property type="match status" value="1"/>
</dbReference>
<dbReference type="Proteomes" id="UP001255856">
    <property type="component" value="Unassembled WGS sequence"/>
</dbReference>
<dbReference type="EMBL" id="JASFZW010000012">
    <property type="protein sequence ID" value="KAK2076002.1"/>
    <property type="molecule type" value="Genomic_DNA"/>
</dbReference>
<dbReference type="PANTHER" id="PTHR10579">
    <property type="entry name" value="CALCIUM-ACTIVATED CHLORIDE CHANNEL REGULATOR"/>
    <property type="match status" value="1"/>
</dbReference>
<dbReference type="Pfam" id="PF13519">
    <property type="entry name" value="VWA_2"/>
    <property type="match status" value="1"/>
</dbReference>
<proteinExistence type="predicted"/>
<dbReference type="SUPFAM" id="SSF53300">
    <property type="entry name" value="vWA-like"/>
    <property type="match status" value="1"/>
</dbReference>
<evidence type="ECO:0000259" key="1">
    <source>
        <dbReference type="PROSITE" id="PS50234"/>
    </source>
</evidence>
<accession>A0AAD9IH18</accession>
<reference evidence="2" key="1">
    <citation type="submission" date="2021-01" db="EMBL/GenBank/DDBJ databases">
        <authorList>
            <person name="Eckstrom K.M.E."/>
        </authorList>
    </citation>
    <scope>NUCLEOTIDE SEQUENCE</scope>
    <source>
        <strain evidence="2">UVCC 0001</strain>
    </source>
</reference>
<dbReference type="AlphaFoldDB" id="A0AAD9IH18"/>
<gene>
    <name evidence="2" type="ORF">QBZ16_001338</name>
</gene>
<dbReference type="PROSITE" id="PS50234">
    <property type="entry name" value="VWFA"/>
    <property type="match status" value="1"/>
</dbReference>
<dbReference type="SMART" id="SM00327">
    <property type="entry name" value="VWA"/>
    <property type="match status" value="1"/>
</dbReference>
<dbReference type="InterPro" id="IPR036465">
    <property type="entry name" value="vWFA_dom_sf"/>
</dbReference>
<comment type="caution">
    <text evidence="2">The sequence shown here is derived from an EMBL/GenBank/DDBJ whole genome shotgun (WGS) entry which is preliminary data.</text>
</comment>
<evidence type="ECO:0000313" key="2">
    <source>
        <dbReference type="EMBL" id="KAK2076002.1"/>
    </source>
</evidence>
<keyword evidence="3" id="KW-1185">Reference proteome</keyword>
<dbReference type="InterPro" id="IPR002035">
    <property type="entry name" value="VWF_A"/>
</dbReference>
<sequence length="556" mass="60211">MWQNAIAEAGPIGFTTGGAQDIENFRQNLNESYLPVVSDITFTGIIKDYYFDTSGNQNQTCTELFCPIYSVGLSQPPALVQAADGPQNFSDSPADLYLAVGLDSGIQDFARKKLNLVILIDVSGSMSSPFDSYYYDSMGATVYLTPEEQNKTKMDVAKEAVNGILDRLTPDDRVGIVLFSDSACVGLRLGRVGCLNRETLKQTIQSEVQPLASTNMGAGVNLSVSALRGCAECMRSDPEDWENRVIVLTDAEVNAGQTEADGILGYLEDAAEDRIFFTFVGIGEFHTRVVDQFDYLVTPLAFDLTLEIQSAEGLGSARGWRMLQMYGSNDSTLSTDGTLMRVPTLFPSPKDADSAIRGGVLLVRLKAPDGPAVPLQILARYWDRQSFGSGGAGKRVEKTLDAAALAALSSSDVSTYQSSGVRKAILLARYTDMLRSWLVDQWALVGSGSVPLPADLCNAGFPTLFCPGPILEPLGYGNCQLSRWVGPGACILPVPEPIARELGQWERTSAPLQVAPEAKAAFRQFLPYFTQEARAIGDETLRREIATLQQLIAAPE</sequence>
<dbReference type="Gene3D" id="3.40.50.410">
    <property type="entry name" value="von Willebrand factor, type A domain"/>
    <property type="match status" value="1"/>
</dbReference>
<protein>
    <recommendedName>
        <fullName evidence="1">VWFA domain-containing protein</fullName>
    </recommendedName>
</protein>
<evidence type="ECO:0000313" key="3">
    <source>
        <dbReference type="Proteomes" id="UP001255856"/>
    </source>
</evidence>